<organism evidence="6 7">
    <name type="scientific">Flavobacterium sufflavum</name>
    <dbReference type="NCBI Taxonomy" id="1921138"/>
    <lineage>
        <taxon>Bacteria</taxon>
        <taxon>Pseudomonadati</taxon>
        <taxon>Bacteroidota</taxon>
        <taxon>Flavobacteriia</taxon>
        <taxon>Flavobacteriales</taxon>
        <taxon>Flavobacteriaceae</taxon>
        <taxon>Flavobacterium</taxon>
    </lineage>
</organism>
<sequence length="194" mass="21852">MSRAKRFKEEEILDKAISLFWDKGFNGASAQDLVDHLGISRSSIYDTFSDKRTLFIKALQQYRKKAGDGLKEVFANSKDVKESIRAIFQQAVLETLQASENKGCFMVNTTTELAIHDNEIAKIVNDNRNEIQHFFFEAIQRGQEIGTISKDKDALALSRFIFNSYSGIRVSARSSGMDKATLDDIVKVTLSVLD</sequence>
<keyword evidence="1" id="KW-0805">Transcription regulation</keyword>
<gene>
    <name evidence="6" type="ORF">EOD40_03125</name>
</gene>
<dbReference type="InterPro" id="IPR036271">
    <property type="entry name" value="Tet_transcr_reg_TetR-rel_C_sf"/>
</dbReference>
<dbReference type="Pfam" id="PF16925">
    <property type="entry name" value="TetR_C_13"/>
    <property type="match status" value="1"/>
</dbReference>
<protein>
    <submittedName>
        <fullName evidence="6">TetR/AcrR family transcriptional regulator</fullName>
    </submittedName>
</protein>
<dbReference type="PANTHER" id="PTHR47506:SF1">
    <property type="entry name" value="HTH-TYPE TRANSCRIPTIONAL REGULATOR YJDC"/>
    <property type="match status" value="1"/>
</dbReference>
<dbReference type="Gene3D" id="1.10.10.60">
    <property type="entry name" value="Homeodomain-like"/>
    <property type="match status" value="1"/>
</dbReference>
<dbReference type="InterPro" id="IPR001647">
    <property type="entry name" value="HTH_TetR"/>
</dbReference>
<keyword evidence="2 4" id="KW-0238">DNA-binding</keyword>
<dbReference type="Gene3D" id="1.10.357.10">
    <property type="entry name" value="Tetracycline Repressor, domain 2"/>
    <property type="match status" value="1"/>
</dbReference>
<dbReference type="PROSITE" id="PS50977">
    <property type="entry name" value="HTH_TETR_2"/>
    <property type="match status" value="1"/>
</dbReference>
<dbReference type="PANTHER" id="PTHR47506">
    <property type="entry name" value="TRANSCRIPTIONAL REGULATORY PROTEIN"/>
    <property type="match status" value="1"/>
</dbReference>
<reference evidence="6 7" key="1">
    <citation type="submission" date="2019-01" db="EMBL/GenBank/DDBJ databases">
        <authorList>
            <person name="Chen W.-M."/>
        </authorList>
    </citation>
    <scope>NUCLEOTIDE SEQUENCE [LARGE SCALE GENOMIC DNA]</scope>
    <source>
        <strain evidence="6 7">BBQ-12</strain>
    </source>
</reference>
<dbReference type="EMBL" id="SACJ01000002">
    <property type="protein sequence ID" value="RVT78246.1"/>
    <property type="molecule type" value="Genomic_DNA"/>
</dbReference>
<evidence type="ECO:0000256" key="3">
    <source>
        <dbReference type="ARBA" id="ARBA00023163"/>
    </source>
</evidence>
<dbReference type="SUPFAM" id="SSF48498">
    <property type="entry name" value="Tetracyclin repressor-like, C-terminal domain"/>
    <property type="match status" value="1"/>
</dbReference>
<evidence type="ECO:0000313" key="7">
    <source>
        <dbReference type="Proteomes" id="UP000285211"/>
    </source>
</evidence>
<keyword evidence="3" id="KW-0804">Transcription</keyword>
<dbReference type="Proteomes" id="UP000285211">
    <property type="component" value="Unassembled WGS sequence"/>
</dbReference>
<dbReference type="Pfam" id="PF00440">
    <property type="entry name" value="TetR_N"/>
    <property type="match status" value="1"/>
</dbReference>
<dbReference type="GO" id="GO:0003677">
    <property type="term" value="F:DNA binding"/>
    <property type="evidence" value="ECO:0007669"/>
    <property type="project" value="UniProtKB-UniRule"/>
</dbReference>
<keyword evidence="7" id="KW-1185">Reference proteome</keyword>
<dbReference type="RefSeq" id="WP_128193457.1">
    <property type="nucleotide sequence ID" value="NZ_SACJ01000002.1"/>
</dbReference>
<dbReference type="InterPro" id="IPR011075">
    <property type="entry name" value="TetR_C"/>
</dbReference>
<name>A0A437KZS5_9FLAO</name>
<dbReference type="AlphaFoldDB" id="A0A437KZS5"/>
<feature type="domain" description="HTH tetR-type" evidence="5">
    <location>
        <begin position="6"/>
        <end position="66"/>
    </location>
</feature>
<dbReference type="SUPFAM" id="SSF46689">
    <property type="entry name" value="Homeodomain-like"/>
    <property type="match status" value="1"/>
</dbReference>
<feature type="DNA-binding region" description="H-T-H motif" evidence="4">
    <location>
        <begin position="29"/>
        <end position="48"/>
    </location>
</feature>
<proteinExistence type="predicted"/>
<accession>A0A437KZS5</accession>
<evidence type="ECO:0000256" key="2">
    <source>
        <dbReference type="ARBA" id="ARBA00023125"/>
    </source>
</evidence>
<evidence type="ECO:0000256" key="4">
    <source>
        <dbReference type="PROSITE-ProRule" id="PRU00335"/>
    </source>
</evidence>
<dbReference type="InterPro" id="IPR009057">
    <property type="entry name" value="Homeodomain-like_sf"/>
</dbReference>
<dbReference type="PRINTS" id="PR00455">
    <property type="entry name" value="HTHTETR"/>
</dbReference>
<evidence type="ECO:0000313" key="6">
    <source>
        <dbReference type="EMBL" id="RVT78246.1"/>
    </source>
</evidence>
<evidence type="ECO:0000256" key="1">
    <source>
        <dbReference type="ARBA" id="ARBA00023015"/>
    </source>
</evidence>
<evidence type="ECO:0000259" key="5">
    <source>
        <dbReference type="PROSITE" id="PS50977"/>
    </source>
</evidence>
<comment type="caution">
    <text evidence="6">The sequence shown here is derived from an EMBL/GenBank/DDBJ whole genome shotgun (WGS) entry which is preliminary data.</text>
</comment>
<dbReference type="OrthoDB" id="9795242at2"/>